<dbReference type="EMBL" id="HBIO01024817">
    <property type="protein sequence ID" value="CAE0474201.1"/>
    <property type="molecule type" value="Transcribed_RNA"/>
</dbReference>
<dbReference type="InterPro" id="IPR004045">
    <property type="entry name" value="Glutathione_S-Trfase_N"/>
</dbReference>
<dbReference type="PANTHER" id="PTHR43968">
    <property type="match status" value="1"/>
</dbReference>
<reference evidence="2" key="1">
    <citation type="submission" date="2021-01" db="EMBL/GenBank/DDBJ databases">
        <authorList>
            <person name="Corre E."/>
            <person name="Pelletier E."/>
            <person name="Niang G."/>
            <person name="Scheremetjew M."/>
            <person name="Finn R."/>
            <person name="Kale V."/>
            <person name="Holt S."/>
            <person name="Cochrane G."/>
            <person name="Meng A."/>
            <person name="Brown T."/>
            <person name="Cohen L."/>
        </authorList>
    </citation>
    <scope>NUCLEOTIDE SEQUENCE</scope>
    <source>
        <strain evidence="2">MM31A-1</strain>
    </source>
</reference>
<evidence type="ECO:0000313" key="3">
    <source>
        <dbReference type="EMBL" id="CAE0474203.1"/>
    </source>
</evidence>
<dbReference type="Gene3D" id="3.40.30.10">
    <property type="entry name" value="Glutaredoxin"/>
    <property type="match status" value="1"/>
</dbReference>
<organism evidence="2">
    <name type="scientific">Chaetoceros debilis</name>
    <dbReference type="NCBI Taxonomy" id="122233"/>
    <lineage>
        <taxon>Eukaryota</taxon>
        <taxon>Sar</taxon>
        <taxon>Stramenopiles</taxon>
        <taxon>Ochrophyta</taxon>
        <taxon>Bacillariophyta</taxon>
        <taxon>Coscinodiscophyceae</taxon>
        <taxon>Chaetocerotophycidae</taxon>
        <taxon>Chaetocerotales</taxon>
        <taxon>Chaetocerotaceae</taxon>
        <taxon>Chaetoceros</taxon>
    </lineage>
</organism>
<dbReference type="GO" id="GO:0005737">
    <property type="term" value="C:cytoplasm"/>
    <property type="evidence" value="ECO:0007669"/>
    <property type="project" value="TreeGrafter"/>
</dbReference>
<accession>A0A6S8Y3K4</accession>
<dbReference type="PROSITE" id="PS50404">
    <property type="entry name" value="GST_NTER"/>
    <property type="match status" value="1"/>
</dbReference>
<evidence type="ECO:0000259" key="1">
    <source>
        <dbReference type="PROSITE" id="PS50404"/>
    </source>
</evidence>
<dbReference type="EMBL" id="HBIO01024819">
    <property type="protein sequence ID" value="CAE0474203.1"/>
    <property type="molecule type" value="Transcribed_RNA"/>
</dbReference>
<dbReference type="PANTHER" id="PTHR43968:SF6">
    <property type="entry name" value="GLUTATHIONE S-TRANSFERASE OMEGA"/>
    <property type="match status" value="1"/>
</dbReference>
<gene>
    <name evidence="2" type="ORF">CDEB00056_LOCUS19054</name>
    <name evidence="3" type="ORF">CDEB00056_LOCUS19056</name>
</gene>
<dbReference type="InterPro" id="IPR036282">
    <property type="entry name" value="Glutathione-S-Trfase_C_sf"/>
</dbReference>
<dbReference type="InterPro" id="IPR050983">
    <property type="entry name" value="GST_Omega/HSP26"/>
</dbReference>
<evidence type="ECO:0000313" key="2">
    <source>
        <dbReference type="EMBL" id="CAE0474201.1"/>
    </source>
</evidence>
<dbReference type="InterPro" id="IPR036249">
    <property type="entry name" value="Thioredoxin-like_sf"/>
</dbReference>
<protein>
    <recommendedName>
        <fullName evidence="1">GST N-terminal domain-containing protein</fullName>
    </recommendedName>
</protein>
<dbReference type="Pfam" id="PF13409">
    <property type="entry name" value="GST_N_2"/>
    <property type="match status" value="1"/>
</dbReference>
<dbReference type="AlphaFoldDB" id="A0A6S8Y3K4"/>
<proteinExistence type="predicted"/>
<dbReference type="SUPFAM" id="SSF47616">
    <property type="entry name" value="GST C-terminal domain-like"/>
    <property type="match status" value="1"/>
</dbReference>
<dbReference type="Gene3D" id="1.20.1050.10">
    <property type="match status" value="1"/>
</dbReference>
<sequence length="589" mass="63895">MYKNSEGPVNFNIFRNRSTNIPNCSVGDKRNFVFFSMGAFPTAIRCTLTFGLGSGCTGTRSDAGASTGSGFDDDGDILVTDSLVGDDGGFGIRSSLSFDDGGAVDVSAAVSDVSTQEACISSASDCKVDISEYDCSAFVSVFISIFASASASASVSANIVSPLASASTSSNTEAIIASSSWEDLEGTLSTLQAEHGYSDDREPVLTLYRDTNGWCPFCERVWIVIRAKNLPYRERLISLFAKPEWYKEIVPTTQVPAVLFHDPASADEPNARKIVWESKDIMKALDDQFPSTPRMVLDTPEYQAATEKIGKLATAGFGFSNTKNTTLVEQEERKVLFLEALDELEDDLVARGGPFRLGKDFSGVDAEMAPLLEKWRWQFPVSKEFDITEGRPGIQKWFDAMDGFAPYSERVMGDQYSWVATASMFARFFGDAADPKVLATIERSDAEAKRLMENLSSSSSSPSNIDDKCEAKFAFEAAAKVISNHEAIASDCSNKDPKSQVHISRSGSEVIADVLLSYIASLLMNEGDKAIKFVQSEHLQLPAIEDGDKSDMAQAARTVASRLCVPRDMSAPAAKVLRTVLLAVAEKLD</sequence>
<dbReference type="CDD" id="cd00570">
    <property type="entry name" value="GST_N_family"/>
    <property type="match status" value="1"/>
</dbReference>
<name>A0A6S8Y3K4_9STRA</name>
<dbReference type="SUPFAM" id="SSF52833">
    <property type="entry name" value="Thioredoxin-like"/>
    <property type="match status" value="1"/>
</dbReference>
<feature type="domain" description="GST N-terminal" evidence="1">
    <location>
        <begin position="203"/>
        <end position="293"/>
    </location>
</feature>